<evidence type="ECO:0000256" key="1">
    <source>
        <dbReference type="SAM" id="MobiDB-lite"/>
    </source>
</evidence>
<gene>
    <name evidence="2" type="ORF">Q8A49_07150</name>
</gene>
<evidence type="ECO:0000313" key="3">
    <source>
        <dbReference type="Proteomes" id="UP001348641"/>
    </source>
</evidence>
<reference evidence="2 3" key="1">
    <citation type="submission" date="2023-07" db="EMBL/GenBank/DDBJ databases">
        <authorList>
            <person name="Girao M."/>
            <person name="Carvalho M.F."/>
        </authorList>
    </citation>
    <scope>NUCLEOTIDE SEQUENCE [LARGE SCALE GENOMIC DNA]</scope>
    <source>
        <strain evidence="2 3">66/93</strain>
    </source>
</reference>
<dbReference type="EMBL" id="JAUUCC010000013">
    <property type="protein sequence ID" value="MEE2050269.1"/>
    <property type="molecule type" value="Genomic_DNA"/>
</dbReference>
<name>A0ABU7KLU9_9ACTN</name>
<dbReference type="Proteomes" id="UP001348641">
    <property type="component" value="Unassembled WGS sequence"/>
</dbReference>
<feature type="region of interest" description="Disordered" evidence="1">
    <location>
        <begin position="1"/>
        <end position="21"/>
    </location>
</feature>
<accession>A0ABU7KLU9</accession>
<proteinExistence type="predicted"/>
<sequence length="44" mass="4874">MACTHCYADSGPEGTHGTMTTDDWRRVIGDVADPGRYLRHIVDP</sequence>
<evidence type="ECO:0000313" key="2">
    <source>
        <dbReference type="EMBL" id="MEE2050269.1"/>
    </source>
</evidence>
<comment type="caution">
    <text evidence="2">The sequence shown here is derived from an EMBL/GenBank/DDBJ whole genome shotgun (WGS) entry which is preliminary data.</text>
</comment>
<protein>
    <submittedName>
        <fullName evidence="2">Uncharacterized protein</fullName>
    </submittedName>
</protein>
<organism evidence="2 3">
    <name type="scientific">Nocardiopsis tropica</name>
    <dbReference type="NCBI Taxonomy" id="109330"/>
    <lineage>
        <taxon>Bacteria</taxon>
        <taxon>Bacillati</taxon>
        <taxon>Actinomycetota</taxon>
        <taxon>Actinomycetes</taxon>
        <taxon>Streptosporangiales</taxon>
        <taxon>Nocardiopsidaceae</taxon>
        <taxon>Nocardiopsis</taxon>
    </lineage>
</organism>